<proteinExistence type="predicted"/>
<dbReference type="GeneID" id="70240675"/>
<feature type="compositionally biased region" description="Polar residues" evidence="2">
    <location>
        <begin position="1095"/>
        <end position="1109"/>
    </location>
</feature>
<feature type="coiled-coil region" evidence="1">
    <location>
        <begin position="1457"/>
        <end position="1529"/>
    </location>
</feature>
<dbReference type="RefSeq" id="XP_046077726.1">
    <property type="nucleotide sequence ID" value="XM_046210388.1"/>
</dbReference>
<evidence type="ECO:0000256" key="2">
    <source>
        <dbReference type="SAM" id="MobiDB-lite"/>
    </source>
</evidence>
<protein>
    <submittedName>
        <fullName evidence="4">Rho guanyl nucleotide exchange factor</fullName>
    </submittedName>
</protein>
<feature type="compositionally biased region" description="Polar residues" evidence="2">
    <location>
        <begin position="1056"/>
        <end position="1068"/>
    </location>
</feature>
<dbReference type="GO" id="GO:0005737">
    <property type="term" value="C:cytoplasm"/>
    <property type="evidence" value="ECO:0007669"/>
    <property type="project" value="TreeGrafter"/>
</dbReference>
<dbReference type="GO" id="GO:0031991">
    <property type="term" value="P:regulation of actomyosin contractile ring contraction"/>
    <property type="evidence" value="ECO:0007669"/>
    <property type="project" value="TreeGrafter"/>
</dbReference>
<feature type="compositionally biased region" description="Basic and acidic residues" evidence="2">
    <location>
        <begin position="1282"/>
        <end position="1303"/>
    </location>
</feature>
<keyword evidence="5" id="KW-1185">Reference proteome</keyword>
<dbReference type="SUPFAM" id="SSF48065">
    <property type="entry name" value="DBL homology domain (DH-domain)"/>
    <property type="match status" value="1"/>
</dbReference>
<feature type="compositionally biased region" description="Polar residues" evidence="2">
    <location>
        <begin position="1353"/>
        <end position="1367"/>
    </location>
</feature>
<feature type="compositionally biased region" description="Basic and acidic residues" evidence="2">
    <location>
        <begin position="1123"/>
        <end position="1142"/>
    </location>
</feature>
<dbReference type="EMBL" id="JAJTJA010000001">
    <property type="protein sequence ID" value="KAH8705105.1"/>
    <property type="molecule type" value="Genomic_DNA"/>
</dbReference>
<dbReference type="Pfam" id="PF25351">
    <property type="entry name" value="PH_BUD3_C"/>
    <property type="match status" value="1"/>
</dbReference>
<reference evidence="4" key="1">
    <citation type="submission" date="2021-12" db="EMBL/GenBank/DDBJ databases">
        <title>Convergent genome expansion in fungi linked to evolution of root-endophyte symbiosis.</title>
        <authorList>
            <consortium name="DOE Joint Genome Institute"/>
            <person name="Ke Y.-H."/>
            <person name="Bonito G."/>
            <person name="Liao H.-L."/>
            <person name="Looney B."/>
            <person name="Rojas-Flechas A."/>
            <person name="Nash J."/>
            <person name="Hameed K."/>
            <person name="Schadt C."/>
            <person name="Martin F."/>
            <person name="Crous P.W."/>
            <person name="Miettinen O."/>
            <person name="Magnuson J.K."/>
            <person name="Labbe J."/>
            <person name="Jacobson D."/>
            <person name="Doktycz M.J."/>
            <person name="Veneault-Fourrey C."/>
            <person name="Kuo A."/>
            <person name="Mondo S."/>
            <person name="Calhoun S."/>
            <person name="Riley R."/>
            <person name="Ohm R."/>
            <person name="LaButti K."/>
            <person name="Andreopoulos B."/>
            <person name="Pangilinan J."/>
            <person name="Nolan M."/>
            <person name="Tritt A."/>
            <person name="Clum A."/>
            <person name="Lipzen A."/>
            <person name="Daum C."/>
            <person name="Barry K."/>
            <person name="Grigoriev I.V."/>
            <person name="Vilgalys R."/>
        </authorList>
    </citation>
    <scope>NUCLEOTIDE SEQUENCE</scope>
    <source>
        <strain evidence="4">PMI_201</strain>
    </source>
</reference>
<dbReference type="InterPro" id="IPR051492">
    <property type="entry name" value="Dynamin-Rho_GEF"/>
</dbReference>
<feature type="region of interest" description="Disordered" evidence="2">
    <location>
        <begin position="829"/>
        <end position="851"/>
    </location>
</feature>
<feature type="region of interest" description="Disordered" evidence="2">
    <location>
        <begin position="1048"/>
        <end position="1068"/>
    </location>
</feature>
<feature type="compositionally biased region" description="Polar residues" evidence="2">
    <location>
        <begin position="1233"/>
        <end position="1254"/>
    </location>
</feature>
<dbReference type="InterPro" id="IPR000219">
    <property type="entry name" value="DH_dom"/>
</dbReference>
<feature type="compositionally biased region" description="Low complexity" evidence="2">
    <location>
        <begin position="1376"/>
        <end position="1385"/>
    </location>
</feature>
<organism evidence="4 5">
    <name type="scientific">Talaromyces proteolyticus</name>
    <dbReference type="NCBI Taxonomy" id="1131652"/>
    <lineage>
        <taxon>Eukaryota</taxon>
        <taxon>Fungi</taxon>
        <taxon>Dikarya</taxon>
        <taxon>Ascomycota</taxon>
        <taxon>Pezizomycotina</taxon>
        <taxon>Eurotiomycetes</taxon>
        <taxon>Eurotiomycetidae</taxon>
        <taxon>Eurotiales</taxon>
        <taxon>Trichocomaceae</taxon>
        <taxon>Talaromyces</taxon>
        <taxon>Talaromyces sect. Bacilispori</taxon>
    </lineage>
</organism>
<sequence>MATISSSLVELPLEQLALYHVMDPYLSSVFVFYGSVATANSTASSTRNQAHIFTAAGVKSYPRIIVSPAAPLYAAVNHLPREKQGDETCRGLAVSLLKYFKDLSDPAKDSLTQFAKAGKSSGRIPKMFEESHAAELANRMARINNTSEIVRDLRDAYEDKKVPWIDVDVIIPAGSMVESAAASNQSATETDEVIDDSQANKQYGKYSPLIESLGDPMFLPTSRLRRAPSQPTNLSKSKVFTKIQKESLRLAMCEVVDTEERYVSKVYDLVHNVVQEFQQKARSKTVSSSSPDETALAELFPPCLNEILEVNMGFLEVIRQILENTEHEAIADLAQDTDLQTSTSSRNLAKEGKDPLGTVAFANALIEWFPRFSTPYADYMKAHTGFTQTLNSFLRDEKSSFSRRVYETGEQKLRSLLMEPVQRLPRYSLLIDAMTNNIPSIHPSVRLFLKARDIIKDICSLDTPANTDYSQSLKRVVNLVEYWPPPVIPQGRLINAVDSSEILPPFRVGDQDHSVGNNIMMLLYRNCLVLLSRTPGSQMTARTLLSEVENQASPVSQKPLSQTNPQFRFIRAFDLATLFCLQSDTGHILYLMPSSGIRAEALGSTQSTPQALLLSGIYEGRASRFIEEILKAKIEGRFSERERESGKWTLRSPTVPSGSLGILAPVFEEGPSGSMQRSGCSRIRMVFDTPKAICMKTLDNASVDLIVSVTLAESNQYRMEISTTTGFNAVEIVSTDEFVSTLSARLCTVLPAMHHPQNPSLSETLVYANLDILRQIGSHIISQTRASRGFRPPSPTKLISNLWGGSQQKDPPMLSKAFNPTLALGDIPKMAPKSSVRPTTSPSTFDEPPPKISIVAPTNAKENDRLQLLEQTFSSYILALRSRSGNIVGRSLRARASADRTLVNELYNVLLEDPNKLQAAAEVPVDVLFVAFETFITNAWKDQIGSILPPDNLKAVQTNFDSLFPRDFENFFRQTINELSPQNRRALTAMVRLLSELLDASGNDGDRGALTAAFAEILTINEEPMQYISLLDRLVDDFDKLFEETTNTYKSHETTPSRPLSSHAGSIGSNASSFRKRFGFGLNRENSTRSDGESKVSSLIRTLSKTKNLGNDPEGKIPLSRSRSTDTDSRLVDLLRPSPRERPTLYGAFLSEDNIRRPGSAHDDSFILHSIDERPSTPQKDPGRRKKRRSSLSDLPTPITPTRSAALSPIDIPKPLTPASRPRPQSEFLSDFKQIQTQDSPVTSSPSRIPQTPHSPARIVGSRRPASPVRRPTSPIRLGSPVRKENAQPRPKLTERAVNKKTESPMSPLQTRKKRSDTLTSIPQPAKTPLQSKDRPFTSHGPDSLNRRDILPSSPQKSQRLRVQSPQKLRDRLQSEKQAQSSAESTFQSELQLIGEEISALTWSSSPTKQRRPTSSDNSLPGTMISRVRSLENRFATFSTEINNRTAALQKDLEVSLAVSEKRAKKLDELYRDASAENEALYDKFNKELSRVVKDIRAGNGEQSLQTQLSEALEELGRVKKENLRLKREVGGLKAVRADTESQSRKGGSGDDV</sequence>
<feature type="region of interest" description="Disordered" evidence="2">
    <location>
        <begin position="1402"/>
        <end position="1422"/>
    </location>
</feature>
<feature type="region of interest" description="Disordered" evidence="2">
    <location>
        <begin position="1168"/>
        <end position="1388"/>
    </location>
</feature>
<dbReference type="GO" id="GO:0005085">
    <property type="term" value="F:guanyl-nucleotide exchange factor activity"/>
    <property type="evidence" value="ECO:0007669"/>
    <property type="project" value="InterPro"/>
</dbReference>
<dbReference type="Gene3D" id="1.20.900.10">
    <property type="entry name" value="Dbl homology (DH) domain"/>
    <property type="match status" value="1"/>
</dbReference>
<evidence type="ECO:0000313" key="5">
    <source>
        <dbReference type="Proteomes" id="UP001201262"/>
    </source>
</evidence>
<dbReference type="GO" id="GO:0032955">
    <property type="term" value="P:regulation of division septum assembly"/>
    <property type="evidence" value="ECO:0007669"/>
    <property type="project" value="TreeGrafter"/>
</dbReference>
<dbReference type="PANTHER" id="PTHR22834">
    <property type="entry name" value="NUCLEAR FUSION PROTEIN FUS2"/>
    <property type="match status" value="1"/>
</dbReference>
<name>A0AAD4L1X5_9EURO</name>
<dbReference type="Pfam" id="PF00621">
    <property type="entry name" value="RhoGEF"/>
    <property type="match status" value="1"/>
</dbReference>
<feature type="domain" description="DH" evidence="3">
    <location>
        <begin position="247"/>
        <end position="458"/>
    </location>
</feature>
<evidence type="ECO:0000256" key="1">
    <source>
        <dbReference type="SAM" id="Coils"/>
    </source>
</evidence>
<evidence type="ECO:0000313" key="4">
    <source>
        <dbReference type="EMBL" id="KAH8705105.1"/>
    </source>
</evidence>
<dbReference type="SMART" id="SM00325">
    <property type="entry name" value="RhoGEF"/>
    <property type="match status" value="1"/>
</dbReference>
<comment type="caution">
    <text evidence="4">The sequence shown here is derived from an EMBL/GenBank/DDBJ whole genome shotgun (WGS) entry which is preliminary data.</text>
</comment>
<feature type="region of interest" description="Disordered" evidence="2">
    <location>
        <begin position="1082"/>
        <end position="1142"/>
    </location>
</feature>
<dbReference type="InterPro" id="IPR021895">
    <property type="entry name" value="Bud3_N"/>
</dbReference>
<dbReference type="PROSITE" id="PS50010">
    <property type="entry name" value="DH_2"/>
    <property type="match status" value="1"/>
</dbReference>
<dbReference type="Proteomes" id="UP001201262">
    <property type="component" value="Unassembled WGS sequence"/>
</dbReference>
<dbReference type="InterPro" id="IPR035899">
    <property type="entry name" value="DBL_dom_sf"/>
</dbReference>
<dbReference type="Pfam" id="PF12015">
    <property type="entry name" value="Bud3_N"/>
    <property type="match status" value="1"/>
</dbReference>
<accession>A0AAD4L1X5</accession>
<dbReference type="InterPro" id="IPR057454">
    <property type="entry name" value="Bud3_C"/>
</dbReference>
<gene>
    <name evidence="4" type="ORF">BGW36DRAFT_286165</name>
</gene>
<dbReference type="PANTHER" id="PTHR22834:SF21">
    <property type="entry name" value="GUANYL NUCLEOTIDE EXCHANGE FACTOR, PUTATIVE (AFU_ORTHOLOGUE AFUA_5G11890)-RELATED"/>
    <property type="match status" value="1"/>
</dbReference>
<evidence type="ECO:0000259" key="3">
    <source>
        <dbReference type="PROSITE" id="PS50010"/>
    </source>
</evidence>
<feature type="compositionally biased region" description="Polar residues" evidence="2">
    <location>
        <begin position="1402"/>
        <end position="1421"/>
    </location>
</feature>
<keyword evidence="1" id="KW-0175">Coiled coil</keyword>